<sequence>MRGMLARLQLDVYEVLKQKNNFFPKNLPLFSAVHVCLVACNYLQLSAVHIGITLLHHSNEHILVAPHETSRYFYYILELSVRSVELYRVEVSWGQWVDAKA</sequence>
<evidence type="ECO:0000313" key="2">
    <source>
        <dbReference type="Proteomes" id="UP001231649"/>
    </source>
</evidence>
<proteinExistence type="predicted"/>
<accession>A0ACC2QVA8</accession>
<dbReference type="Proteomes" id="UP001231649">
    <property type="component" value="Chromosome 7"/>
</dbReference>
<comment type="caution">
    <text evidence="1">The sequence shown here is derived from an EMBL/GenBank/DDBJ whole genome shotgun (WGS) entry which is preliminary data.</text>
</comment>
<gene>
    <name evidence="1" type="ORF">PYW08_015121</name>
</gene>
<reference evidence="1" key="1">
    <citation type="submission" date="2023-03" db="EMBL/GenBank/DDBJ databases">
        <title>Chromosome-level genomes of two armyworms, Mythimna separata and Mythimna loreyi, provide insights into the biosynthesis and reception of sex pheromones.</title>
        <authorList>
            <person name="Zhao H."/>
        </authorList>
    </citation>
    <scope>NUCLEOTIDE SEQUENCE</scope>
    <source>
        <strain evidence="1">BeijingLab</strain>
    </source>
</reference>
<evidence type="ECO:0000313" key="1">
    <source>
        <dbReference type="EMBL" id="KAJ8726724.1"/>
    </source>
</evidence>
<organism evidence="1 2">
    <name type="scientific">Mythimna loreyi</name>
    <dbReference type="NCBI Taxonomy" id="667449"/>
    <lineage>
        <taxon>Eukaryota</taxon>
        <taxon>Metazoa</taxon>
        <taxon>Ecdysozoa</taxon>
        <taxon>Arthropoda</taxon>
        <taxon>Hexapoda</taxon>
        <taxon>Insecta</taxon>
        <taxon>Pterygota</taxon>
        <taxon>Neoptera</taxon>
        <taxon>Endopterygota</taxon>
        <taxon>Lepidoptera</taxon>
        <taxon>Glossata</taxon>
        <taxon>Ditrysia</taxon>
        <taxon>Noctuoidea</taxon>
        <taxon>Noctuidae</taxon>
        <taxon>Noctuinae</taxon>
        <taxon>Hadenini</taxon>
        <taxon>Mythimna</taxon>
    </lineage>
</organism>
<keyword evidence="2" id="KW-1185">Reference proteome</keyword>
<dbReference type="EMBL" id="CM056783">
    <property type="protein sequence ID" value="KAJ8726724.1"/>
    <property type="molecule type" value="Genomic_DNA"/>
</dbReference>
<protein>
    <submittedName>
        <fullName evidence="1">Uncharacterized protein</fullName>
    </submittedName>
</protein>
<name>A0ACC2QVA8_9NEOP</name>